<evidence type="ECO:0000313" key="5">
    <source>
        <dbReference type="EMBL" id="TYS63972.1"/>
    </source>
</evidence>
<gene>
    <name evidence="5" type="ORF">FZD47_10745</name>
</gene>
<dbReference type="Gene3D" id="2.60.40.1220">
    <property type="match status" value="1"/>
</dbReference>
<dbReference type="Proteomes" id="UP000323732">
    <property type="component" value="Unassembled WGS sequence"/>
</dbReference>
<dbReference type="EMBL" id="VTES01000003">
    <property type="protein sequence ID" value="TYS63972.1"/>
    <property type="molecule type" value="Genomic_DNA"/>
</dbReference>
<feature type="signal peptide" evidence="3">
    <location>
        <begin position="1"/>
        <end position="23"/>
    </location>
</feature>
<proteinExistence type="predicted"/>
<evidence type="ECO:0000313" key="6">
    <source>
        <dbReference type="Proteomes" id="UP000323732"/>
    </source>
</evidence>
<evidence type="ECO:0000259" key="4">
    <source>
        <dbReference type="Pfam" id="PF13205"/>
    </source>
</evidence>
<name>A0A5D4SPD5_9BACI</name>
<sequence length="248" mass="27212">MFGKKTILVLLLLLIPISLRSYAAAEEVRLDARVISDPQKSWSITFNHPINKGSVKKENVYIIDHSGKRISTSLKVSGDDNKLNISPITPYLKDKTYFLHIRGNLRSGEKLYLNQHTIMPFALEGGEAAKSFDQKANGASSIGKSLAAGNRSSSKSSTSKPAASESNIEEKPQHILKAEIKKHSHFAEITVVVSDQVTSVKAGSAELDYKGNNQFILYKPGVESGDKILIKGYSMSKKVLETKEIIVP</sequence>
<keyword evidence="1 3" id="KW-0732">Signal</keyword>
<dbReference type="InterPro" id="IPR032812">
    <property type="entry name" value="SbsA_Ig"/>
</dbReference>
<feature type="region of interest" description="Disordered" evidence="2">
    <location>
        <begin position="143"/>
        <end position="171"/>
    </location>
</feature>
<dbReference type="Pfam" id="PF13205">
    <property type="entry name" value="Big_5"/>
    <property type="match status" value="1"/>
</dbReference>
<protein>
    <recommendedName>
        <fullName evidence="4">SbsA Ig-like domain-containing protein</fullName>
    </recommendedName>
</protein>
<dbReference type="InterPro" id="IPR014755">
    <property type="entry name" value="Cu-Rt/internalin_Ig-like"/>
</dbReference>
<feature type="compositionally biased region" description="Low complexity" evidence="2">
    <location>
        <begin position="145"/>
        <end position="166"/>
    </location>
</feature>
<organism evidence="5 6">
    <name type="scientific">Bacillus infantis</name>
    <dbReference type="NCBI Taxonomy" id="324767"/>
    <lineage>
        <taxon>Bacteria</taxon>
        <taxon>Bacillati</taxon>
        <taxon>Bacillota</taxon>
        <taxon>Bacilli</taxon>
        <taxon>Bacillales</taxon>
        <taxon>Bacillaceae</taxon>
        <taxon>Bacillus</taxon>
    </lineage>
</organism>
<reference evidence="5 6" key="1">
    <citation type="submission" date="2019-08" db="EMBL/GenBank/DDBJ databases">
        <title>Bacillus genomes from the desert of Cuatro Cienegas, Coahuila.</title>
        <authorList>
            <person name="Olmedo-Alvarez G."/>
        </authorList>
    </citation>
    <scope>NUCLEOTIDE SEQUENCE [LARGE SCALE GENOMIC DNA]</scope>
    <source>
        <strain evidence="5 6">CH37_1T</strain>
    </source>
</reference>
<feature type="chain" id="PRO_5039100309" description="SbsA Ig-like domain-containing protein" evidence="3">
    <location>
        <begin position="24"/>
        <end position="248"/>
    </location>
</feature>
<feature type="domain" description="SbsA Ig-like" evidence="4">
    <location>
        <begin position="39"/>
        <end position="105"/>
    </location>
</feature>
<accession>A0A5D4SPD5</accession>
<dbReference type="AlphaFoldDB" id="A0A5D4SPD5"/>
<comment type="caution">
    <text evidence="5">The sequence shown here is derived from an EMBL/GenBank/DDBJ whole genome shotgun (WGS) entry which is preliminary data.</text>
</comment>
<evidence type="ECO:0000256" key="1">
    <source>
        <dbReference type="ARBA" id="ARBA00022729"/>
    </source>
</evidence>
<dbReference type="RefSeq" id="WP_148949846.1">
    <property type="nucleotide sequence ID" value="NZ_VTES01000003.1"/>
</dbReference>
<evidence type="ECO:0000256" key="3">
    <source>
        <dbReference type="SAM" id="SignalP"/>
    </source>
</evidence>
<evidence type="ECO:0000256" key="2">
    <source>
        <dbReference type="SAM" id="MobiDB-lite"/>
    </source>
</evidence>